<evidence type="ECO:0000313" key="11">
    <source>
        <dbReference type="EMBL" id="MDG3015114.1"/>
    </source>
</evidence>
<dbReference type="AlphaFoldDB" id="A0A9X4LZJ5"/>
<keyword evidence="10" id="KW-0479">Metal-binding</keyword>
<feature type="transmembrane region" description="Helical" evidence="10">
    <location>
        <begin position="6"/>
        <end position="23"/>
    </location>
</feature>
<evidence type="ECO:0000256" key="2">
    <source>
        <dbReference type="ARBA" id="ARBA00022475"/>
    </source>
</evidence>
<comment type="function">
    <text evidence="9 10">Fluoride-specific ion channel. Important for reducing fluoride concentration in the cell, thus reducing its toxicity.</text>
</comment>
<dbReference type="GO" id="GO:0062054">
    <property type="term" value="F:fluoride channel activity"/>
    <property type="evidence" value="ECO:0007669"/>
    <property type="project" value="UniProtKB-UniRule"/>
</dbReference>
<feature type="binding site" evidence="10">
    <location>
        <position position="72"/>
    </location>
    <ligand>
        <name>Na(+)</name>
        <dbReference type="ChEBI" id="CHEBI:29101"/>
        <note>structural</note>
    </ligand>
</feature>
<dbReference type="NCBIfam" id="NF010824">
    <property type="entry name" value="PRK14228.1"/>
    <property type="match status" value="1"/>
</dbReference>
<dbReference type="Pfam" id="PF02537">
    <property type="entry name" value="CRCB"/>
    <property type="match status" value="1"/>
</dbReference>
<keyword evidence="3 10" id="KW-0812">Transmembrane</keyword>
<evidence type="ECO:0000256" key="3">
    <source>
        <dbReference type="ARBA" id="ARBA00022692"/>
    </source>
</evidence>
<accession>A0A9X4LZJ5</accession>
<dbReference type="Proteomes" id="UP001152755">
    <property type="component" value="Unassembled WGS sequence"/>
</dbReference>
<evidence type="ECO:0000256" key="6">
    <source>
        <dbReference type="ARBA" id="ARBA00023303"/>
    </source>
</evidence>
<dbReference type="InterPro" id="IPR003691">
    <property type="entry name" value="FluC"/>
</dbReference>
<dbReference type="PANTHER" id="PTHR28259:SF1">
    <property type="entry name" value="FLUORIDE EXPORT PROTEIN 1-RELATED"/>
    <property type="match status" value="1"/>
</dbReference>
<keyword evidence="10" id="KW-0813">Transport</keyword>
<evidence type="ECO:0000313" key="12">
    <source>
        <dbReference type="Proteomes" id="UP001152755"/>
    </source>
</evidence>
<evidence type="ECO:0000256" key="4">
    <source>
        <dbReference type="ARBA" id="ARBA00022989"/>
    </source>
</evidence>
<dbReference type="GO" id="GO:0140114">
    <property type="term" value="P:cellular detoxification of fluoride"/>
    <property type="evidence" value="ECO:0007669"/>
    <property type="project" value="UniProtKB-UniRule"/>
</dbReference>
<dbReference type="GO" id="GO:0005886">
    <property type="term" value="C:plasma membrane"/>
    <property type="evidence" value="ECO:0007669"/>
    <property type="project" value="UniProtKB-SubCell"/>
</dbReference>
<evidence type="ECO:0000256" key="1">
    <source>
        <dbReference type="ARBA" id="ARBA00004651"/>
    </source>
</evidence>
<sequence length="121" mass="12277">MSVAIWAGVMVIGGCGAVLRFLVDSTVSRRTGRGFPFGTLAVNISGAVALGLVTGLALGHTATLLAGTAAVGAYTTFSTWMFETQRMSEERRLAAGALNVVLSLAAGLAAAALGHWIGGRL</sequence>
<keyword evidence="10" id="KW-0406">Ion transport</keyword>
<keyword evidence="4 10" id="KW-1133">Transmembrane helix</keyword>
<proteinExistence type="inferred from homology"/>
<evidence type="ECO:0000256" key="7">
    <source>
        <dbReference type="ARBA" id="ARBA00035120"/>
    </source>
</evidence>
<name>A0A9X4LZJ5_9ACTN</name>
<feature type="binding site" evidence="10">
    <location>
        <position position="75"/>
    </location>
    <ligand>
        <name>Na(+)</name>
        <dbReference type="ChEBI" id="CHEBI:29101"/>
        <note>structural</note>
    </ligand>
</feature>
<feature type="transmembrane region" description="Helical" evidence="10">
    <location>
        <begin position="64"/>
        <end position="82"/>
    </location>
</feature>
<feature type="transmembrane region" description="Helical" evidence="10">
    <location>
        <begin position="94"/>
        <end position="117"/>
    </location>
</feature>
<evidence type="ECO:0000256" key="10">
    <source>
        <dbReference type="HAMAP-Rule" id="MF_00454"/>
    </source>
</evidence>
<comment type="activity regulation">
    <text evidence="10">Na(+) is not transported, but it plays an essential structural role and its presence is essential for fluoride channel function.</text>
</comment>
<keyword evidence="12" id="KW-1185">Reference proteome</keyword>
<keyword evidence="6 10" id="KW-0407">Ion channel</keyword>
<dbReference type="EMBL" id="JANRHA010000006">
    <property type="protein sequence ID" value="MDG3015114.1"/>
    <property type="molecule type" value="Genomic_DNA"/>
</dbReference>
<comment type="similarity">
    <text evidence="7 10">Belongs to the fluoride channel Fluc/FEX (TC 1.A.43) family.</text>
</comment>
<reference evidence="11" key="1">
    <citation type="submission" date="2022-08" db="EMBL/GenBank/DDBJ databases">
        <title>Genome analysis of Corynebacteriales strain.</title>
        <authorList>
            <person name="Lee S.D."/>
        </authorList>
    </citation>
    <scope>NUCLEOTIDE SEQUENCE</scope>
    <source>
        <strain evidence="11">D3-21</strain>
    </source>
</reference>
<feature type="transmembrane region" description="Helical" evidence="10">
    <location>
        <begin position="35"/>
        <end position="58"/>
    </location>
</feature>
<evidence type="ECO:0000256" key="8">
    <source>
        <dbReference type="ARBA" id="ARBA00035585"/>
    </source>
</evidence>
<dbReference type="HAMAP" id="MF_00454">
    <property type="entry name" value="FluC"/>
    <property type="match status" value="1"/>
</dbReference>
<comment type="catalytic activity">
    <reaction evidence="8">
        <text>fluoride(in) = fluoride(out)</text>
        <dbReference type="Rhea" id="RHEA:76159"/>
        <dbReference type="ChEBI" id="CHEBI:17051"/>
    </reaction>
    <physiologicalReaction direction="left-to-right" evidence="8">
        <dbReference type="Rhea" id="RHEA:76160"/>
    </physiologicalReaction>
</comment>
<keyword evidence="5 10" id="KW-0472">Membrane</keyword>
<dbReference type="RefSeq" id="WP_332519908.1">
    <property type="nucleotide sequence ID" value="NZ_JANRHA010000006.1"/>
</dbReference>
<comment type="caution">
    <text evidence="11">The sequence shown here is derived from an EMBL/GenBank/DDBJ whole genome shotgun (WGS) entry which is preliminary data.</text>
</comment>
<comment type="subcellular location">
    <subcellularLocation>
        <location evidence="1 10">Cell membrane</location>
        <topology evidence="1 10">Multi-pass membrane protein</topology>
    </subcellularLocation>
</comment>
<organism evidence="11 12">
    <name type="scientific">Speluncibacter jeojiensis</name>
    <dbReference type="NCBI Taxonomy" id="2710754"/>
    <lineage>
        <taxon>Bacteria</taxon>
        <taxon>Bacillati</taxon>
        <taxon>Actinomycetota</taxon>
        <taxon>Actinomycetes</taxon>
        <taxon>Mycobacteriales</taxon>
        <taxon>Speluncibacteraceae</taxon>
        <taxon>Speluncibacter</taxon>
    </lineage>
</organism>
<protein>
    <recommendedName>
        <fullName evidence="10">Fluoride-specific ion channel FluC</fullName>
    </recommendedName>
</protein>
<evidence type="ECO:0000256" key="9">
    <source>
        <dbReference type="ARBA" id="ARBA00049940"/>
    </source>
</evidence>
<dbReference type="GO" id="GO:0046872">
    <property type="term" value="F:metal ion binding"/>
    <property type="evidence" value="ECO:0007669"/>
    <property type="project" value="UniProtKB-KW"/>
</dbReference>
<dbReference type="PANTHER" id="PTHR28259">
    <property type="entry name" value="FLUORIDE EXPORT PROTEIN 1-RELATED"/>
    <property type="match status" value="1"/>
</dbReference>
<evidence type="ECO:0000256" key="5">
    <source>
        <dbReference type="ARBA" id="ARBA00023136"/>
    </source>
</evidence>
<keyword evidence="2 10" id="KW-1003">Cell membrane</keyword>
<keyword evidence="10" id="KW-0915">Sodium</keyword>
<gene>
    <name evidence="10 11" type="primary">crcB</name>
    <name evidence="10" type="synonym">fluC</name>
    <name evidence="11" type="ORF">NVS88_11180</name>
</gene>